<feature type="region of interest" description="Disordered" evidence="1">
    <location>
        <begin position="555"/>
        <end position="579"/>
    </location>
</feature>
<evidence type="ECO:0000313" key="3">
    <source>
        <dbReference type="Proteomes" id="UP000053647"/>
    </source>
</evidence>
<accession>A0A0C9TTV9</accession>
<dbReference type="HOGENOM" id="CLU_470989_0_0_1"/>
<feature type="compositionally biased region" description="Pro residues" evidence="1">
    <location>
        <begin position="49"/>
        <end position="60"/>
    </location>
</feature>
<sequence length="579" mass="64934">MVISLMRESEFPDTNNLYINGIQSWLRKRQSPQCRQVPPIFQQEKSSKFPPPLALVNPPPRKSKKKAAVPIQQPETSSETSTASTNKNQTICFHHTTSLNPPSQEPSASSSEAVYWEPYPYLTDHLLAWLLERPADRAVLFYDKSSGESSSISTNARATGHHKKDIYPIIAKELFEKDATYSSAYASQPDKFASAVQSRLSTLKTKYRAQCNRFKATGAGVKPGDPAYQNLKSFITENVLQAFPHFEDCDALWRGIPSYNTRPFDSAPSTNWTSDFLSMIHCGAATTPSRRPTVQDIHNCQDAPEVQDQMNEDICADTNMLDDGGKPADAEGHQPISWDIDPETGDILYRNCDVMMEDGEEGPVDEFNYQAEQEEGGREYEPEGAQTQMPVNANPLPGDLHRGKYHVIVFYSYYSYFTNEHLQFPNTVGPKPPPFGVSQGSTKGRTRSTLDQMKNDLRERLDDFDAGSQDQKLSSGVLRNERYSMKMQAWMRDKEITFLEAQQVTKHAEAEAIHRRQLEVKKTNLELRKADAEVLEKQSQVLMLQLHLAEFEKQGNHGLGADPSSTLSGTDASSGSGYV</sequence>
<organism evidence="2 3">
    <name type="scientific">Paxillus involutus ATCC 200175</name>
    <dbReference type="NCBI Taxonomy" id="664439"/>
    <lineage>
        <taxon>Eukaryota</taxon>
        <taxon>Fungi</taxon>
        <taxon>Dikarya</taxon>
        <taxon>Basidiomycota</taxon>
        <taxon>Agaricomycotina</taxon>
        <taxon>Agaricomycetes</taxon>
        <taxon>Agaricomycetidae</taxon>
        <taxon>Boletales</taxon>
        <taxon>Paxilineae</taxon>
        <taxon>Paxillaceae</taxon>
        <taxon>Paxillus</taxon>
    </lineage>
</organism>
<proteinExistence type="predicted"/>
<feature type="region of interest" description="Disordered" evidence="1">
    <location>
        <begin position="42"/>
        <end position="85"/>
    </location>
</feature>
<keyword evidence="3" id="KW-1185">Reference proteome</keyword>
<name>A0A0C9TTV9_PAXIN</name>
<evidence type="ECO:0000313" key="2">
    <source>
        <dbReference type="EMBL" id="KIJ11242.1"/>
    </source>
</evidence>
<evidence type="ECO:0000256" key="1">
    <source>
        <dbReference type="SAM" id="MobiDB-lite"/>
    </source>
</evidence>
<dbReference type="OrthoDB" id="2693027at2759"/>
<dbReference type="EMBL" id="KN819384">
    <property type="protein sequence ID" value="KIJ11242.1"/>
    <property type="molecule type" value="Genomic_DNA"/>
</dbReference>
<reference evidence="3" key="2">
    <citation type="submission" date="2015-01" db="EMBL/GenBank/DDBJ databases">
        <title>Evolutionary Origins and Diversification of the Mycorrhizal Mutualists.</title>
        <authorList>
            <consortium name="DOE Joint Genome Institute"/>
            <consortium name="Mycorrhizal Genomics Consortium"/>
            <person name="Kohler A."/>
            <person name="Kuo A."/>
            <person name="Nagy L.G."/>
            <person name="Floudas D."/>
            <person name="Copeland A."/>
            <person name="Barry K.W."/>
            <person name="Cichocki N."/>
            <person name="Veneault-Fourrey C."/>
            <person name="LaButti K."/>
            <person name="Lindquist E.A."/>
            <person name="Lipzen A."/>
            <person name="Lundell T."/>
            <person name="Morin E."/>
            <person name="Murat C."/>
            <person name="Riley R."/>
            <person name="Ohm R."/>
            <person name="Sun H."/>
            <person name="Tunlid A."/>
            <person name="Henrissat B."/>
            <person name="Grigoriev I.V."/>
            <person name="Hibbett D.S."/>
            <person name="Martin F."/>
        </authorList>
    </citation>
    <scope>NUCLEOTIDE SEQUENCE [LARGE SCALE GENOMIC DNA]</scope>
    <source>
        <strain evidence="3">ATCC 200175</strain>
    </source>
</reference>
<reference evidence="2 3" key="1">
    <citation type="submission" date="2014-06" db="EMBL/GenBank/DDBJ databases">
        <authorList>
            <consortium name="DOE Joint Genome Institute"/>
            <person name="Kuo A."/>
            <person name="Kohler A."/>
            <person name="Nagy L.G."/>
            <person name="Floudas D."/>
            <person name="Copeland A."/>
            <person name="Barry K.W."/>
            <person name="Cichocki N."/>
            <person name="Veneault-Fourrey C."/>
            <person name="LaButti K."/>
            <person name="Lindquist E.A."/>
            <person name="Lipzen A."/>
            <person name="Lundell T."/>
            <person name="Morin E."/>
            <person name="Murat C."/>
            <person name="Sun H."/>
            <person name="Tunlid A."/>
            <person name="Henrissat B."/>
            <person name="Grigoriev I.V."/>
            <person name="Hibbett D.S."/>
            <person name="Martin F."/>
            <person name="Nordberg H.P."/>
            <person name="Cantor M.N."/>
            <person name="Hua S.X."/>
        </authorList>
    </citation>
    <scope>NUCLEOTIDE SEQUENCE [LARGE SCALE GENOMIC DNA]</scope>
    <source>
        <strain evidence="2 3">ATCC 200175</strain>
    </source>
</reference>
<dbReference type="AlphaFoldDB" id="A0A0C9TTV9"/>
<feature type="compositionally biased region" description="Polar residues" evidence="1">
    <location>
        <begin position="563"/>
        <end position="579"/>
    </location>
</feature>
<dbReference type="Proteomes" id="UP000053647">
    <property type="component" value="Unassembled WGS sequence"/>
</dbReference>
<gene>
    <name evidence="2" type="ORF">PAXINDRAFT_157369</name>
</gene>
<feature type="compositionally biased region" description="Low complexity" evidence="1">
    <location>
        <begin position="75"/>
        <end position="85"/>
    </location>
</feature>
<protein>
    <submittedName>
        <fullName evidence="2">Uncharacterized protein</fullName>
    </submittedName>
</protein>